<dbReference type="AlphaFoldDB" id="A0A0E9V510"/>
<evidence type="ECO:0000313" key="1">
    <source>
        <dbReference type="EMBL" id="JAH73132.1"/>
    </source>
</evidence>
<reference evidence="1" key="1">
    <citation type="submission" date="2014-11" db="EMBL/GenBank/DDBJ databases">
        <authorList>
            <person name="Amaro Gonzalez C."/>
        </authorList>
    </citation>
    <scope>NUCLEOTIDE SEQUENCE</scope>
</reference>
<reference evidence="1" key="2">
    <citation type="journal article" date="2015" name="Fish Shellfish Immunol.">
        <title>Early steps in the European eel (Anguilla anguilla)-Vibrio vulnificus interaction in the gills: Role of the RtxA13 toxin.</title>
        <authorList>
            <person name="Callol A."/>
            <person name="Pajuelo D."/>
            <person name="Ebbesson L."/>
            <person name="Teles M."/>
            <person name="MacKenzie S."/>
            <person name="Amaro C."/>
        </authorList>
    </citation>
    <scope>NUCLEOTIDE SEQUENCE</scope>
</reference>
<accession>A0A0E9V510</accession>
<name>A0A0E9V510_ANGAN</name>
<proteinExistence type="predicted"/>
<protein>
    <submittedName>
        <fullName evidence="1">Uncharacterized protein</fullName>
    </submittedName>
</protein>
<sequence length="51" mass="6097">MSTEWTSGRCTTAWFHHIWVRQIRFDWVVDCHKILSGLHYHALAKTVNPFL</sequence>
<organism evidence="1">
    <name type="scientific">Anguilla anguilla</name>
    <name type="common">European freshwater eel</name>
    <name type="synonym">Muraena anguilla</name>
    <dbReference type="NCBI Taxonomy" id="7936"/>
    <lineage>
        <taxon>Eukaryota</taxon>
        <taxon>Metazoa</taxon>
        <taxon>Chordata</taxon>
        <taxon>Craniata</taxon>
        <taxon>Vertebrata</taxon>
        <taxon>Euteleostomi</taxon>
        <taxon>Actinopterygii</taxon>
        <taxon>Neopterygii</taxon>
        <taxon>Teleostei</taxon>
        <taxon>Anguilliformes</taxon>
        <taxon>Anguillidae</taxon>
        <taxon>Anguilla</taxon>
    </lineage>
</organism>
<dbReference type="EMBL" id="GBXM01035445">
    <property type="protein sequence ID" value="JAH73132.1"/>
    <property type="molecule type" value="Transcribed_RNA"/>
</dbReference>